<sequence>MADVVLKSQPAKYWIQVLAPKQGFFADPQQSVLAAMEAAGQESIPVGCRGGGCGKCRIQIVQGQYFSKRMSRAWISAEQEAQGKVLACRVYARTDLNIQVDSPEIATACLAQAG</sequence>
<dbReference type="InterPro" id="IPR012675">
    <property type="entry name" value="Beta-grasp_dom_sf"/>
</dbReference>
<dbReference type="OrthoDB" id="9133614at2"/>
<protein>
    <submittedName>
        <fullName evidence="2">2Fe-2S iron-sulfur cluster binding domain-containing protein</fullName>
    </submittedName>
</protein>
<dbReference type="STRING" id="64971.SAMN05421831_10534"/>
<dbReference type="Proteomes" id="UP000242999">
    <property type="component" value="Unassembled WGS sequence"/>
</dbReference>
<evidence type="ECO:0000259" key="1">
    <source>
        <dbReference type="PROSITE" id="PS51085"/>
    </source>
</evidence>
<dbReference type="AlphaFoldDB" id="A0A1H6RV07"/>
<evidence type="ECO:0000313" key="2">
    <source>
        <dbReference type="EMBL" id="SEI59698.1"/>
    </source>
</evidence>
<dbReference type="InterPro" id="IPR001041">
    <property type="entry name" value="2Fe-2S_ferredoxin-type"/>
</dbReference>
<organism evidence="2 3">
    <name type="scientific">Allopseudospirillum japonicum</name>
    <dbReference type="NCBI Taxonomy" id="64971"/>
    <lineage>
        <taxon>Bacteria</taxon>
        <taxon>Pseudomonadati</taxon>
        <taxon>Pseudomonadota</taxon>
        <taxon>Gammaproteobacteria</taxon>
        <taxon>Oceanospirillales</taxon>
        <taxon>Oceanospirillaceae</taxon>
        <taxon>Allopseudospirillum</taxon>
    </lineage>
</organism>
<dbReference type="GO" id="GO:0051536">
    <property type="term" value="F:iron-sulfur cluster binding"/>
    <property type="evidence" value="ECO:0007669"/>
    <property type="project" value="InterPro"/>
</dbReference>
<dbReference type="InterPro" id="IPR036010">
    <property type="entry name" value="2Fe-2S_ferredoxin-like_sf"/>
</dbReference>
<keyword evidence="3" id="KW-1185">Reference proteome</keyword>
<dbReference type="RefSeq" id="WP_093309098.1">
    <property type="nucleotide sequence ID" value="NZ_FNYH01000005.1"/>
</dbReference>
<name>A0A1H6RV07_9GAMM</name>
<gene>
    <name evidence="2" type="ORF">SAMN05421831_10534</name>
</gene>
<reference evidence="3" key="1">
    <citation type="submission" date="2016-10" db="EMBL/GenBank/DDBJ databases">
        <authorList>
            <person name="Varghese N."/>
            <person name="Submissions S."/>
        </authorList>
    </citation>
    <scope>NUCLEOTIDE SEQUENCE [LARGE SCALE GENOMIC DNA]</scope>
    <source>
        <strain evidence="3">DSM 7165</strain>
    </source>
</reference>
<proteinExistence type="predicted"/>
<dbReference type="PROSITE" id="PS51085">
    <property type="entry name" value="2FE2S_FER_2"/>
    <property type="match status" value="1"/>
</dbReference>
<feature type="domain" description="2Fe-2S ferredoxin-type" evidence="1">
    <location>
        <begin position="13"/>
        <end position="104"/>
    </location>
</feature>
<dbReference type="Gene3D" id="3.10.20.30">
    <property type="match status" value="1"/>
</dbReference>
<accession>A0A1H6RV07</accession>
<dbReference type="SUPFAM" id="SSF54292">
    <property type="entry name" value="2Fe-2S ferredoxin-like"/>
    <property type="match status" value="1"/>
</dbReference>
<dbReference type="EMBL" id="FNYH01000005">
    <property type="protein sequence ID" value="SEI59698.1"/>
    <property type="molecule type" value="Genomic_DNA"/>
</dbReference>
<dbReference type="Pfam" id="PF00111">
    <property type="entry name" value="Fer2"/>
    <property type="match status" value="1"/>
</dbReference>
<evidence type="ECO:0000313" key="3">
    <source>
        <dbReference type="Proteomes" id="UP000242999"/>
    </source>
</evidence>
<dbReference type="CDD" id="cd00207">
    <property type="entry name" value="fer2"/>
    <property type="match status" value="1"/>
</dbReference>